<sequence length="181" mass="19992">MSNADCAPANLREDALAFAEAAAALVTPDAASRVTSNLVELLRTLDRISQEAESRGEAVLWTEDALALRKTLSRFAAWEASGAWEVLAEATGLLVALRELLTAERLTAYAHALTFFLRTLDDLAQYGASDALARLRDAYALAREDLEARPHPPSIWEIFRLLGDPYVRTKIWLILRTLRGV</sequence>
<dbReference type="Proteomes" id="UP000267019">
    <property type="component" value="Unassembled WGS sequence"/>
</dbReference>
<evidence type="ECO:0000313" key="2">
    <source>
        <dbReference type="Proteomes" id="UP000267019"/>
    </source>
</evidence>
<dbReference type="RefSeq" id="WP_121443560.1">
    <property type="nucleotide sequence ID" value="NZ_RBIJ01000001.1"/>
</dbReference>
<reference evidence="1 2" key="1">
    <citation type="submission" date="2018-10" db="EMBL/GenBank/DDBJ databases">
        <title>Genomic Encyclopedia of Type Strains, Phase IV (KMG-IV): sequencing the most valuable type-strain genomes for metagenomic binning, comparative biology and taxonomic classification.</title>
        <authorList>
            <person name="Goeker M."/>
        </authorList>
    </citation>
    <scope>NUCLEOTIDE SEQUENCE [LARGE SCALE GENOMIC DNA]</scope>
    <source>
        <strain evidence="1 2">DSM 22653</strain>
    </source>
</reference>
<evidence type="ECO:0000313" key="1">
    <source>
        <dbReference type="EMBL" id="RKQ88641.1"/>
    </source>
</evidence>
<organism evidence="1 2">
    <name type="scientific">Brockia lithotrophica</name>
    <dbReference type="NCBI Taxonomy" id="933949"/>
    <lineage>
        <taxon>Bacteria</taxon>
        <taxon>Bacillati</taxon>
        <taxon>Bacillota</taxon>
        <taxon>Bacilli</taxon>
        <taxon>Bacillales</taxon>
        <taxon>Bacillales Family X. Incertae Sedis</taxon>
        <taxon>Brockia</taxon>
    </lineage>
</organism>
<accession>A0A660L3P6</accession>
<keyword evidence="2" id="KW-1185">Reference proteome</keyword>
<dbReference type="AlphaFoldDB" id="A0A660L3P6"/>
<comment type="caution">
    <text evidence="1">The sequence shown here is derived from an EMBL/GenBank/DDBJ whole genome shotgun (WGS) entry which is preliminary data.</text>
</comment>
<proteinExistence type="predicted"/>
<protein>
    <submittedName>
        <fullName evidence="1">Uncharacterized protein</fullName>
    </submittedName>
</protein>
<gene>
    <name evidence="1" type="ORF">C7438_0280</name>
</gene>
<name>A0A660L3P6_9BACL</name>
<dbReference type="EMBL" id="RBIJ01000001">
    <property type="protein sequence ID" value="RKQ88641.1"/>
    <property type="molecule type" value="Genomic_DNA"/>
</dbReference>